<keyword evidence="4" id="KW-0175">Coiled coil</keyword>
<reference evidence="8 9" key="1">
    <citation type="journal article" date="2023" name="IMA Fungus">
        <title>Comparative genomic study of the Penicillium genus elucidates a diverse pangenome and 15 lateral gene transfer events.</title>
        <authorList>
            <person name="Petersen C."/>
            <person name="Sorensen T."/>
            <person name="Nielsen M.R."/>
            <person name="Sondergaard T.E."/>
            <person name="Sorensen J.L."/>
            <person name="Fitzpatrick D.A."/>
            <person name="Frisvad J.C."/>
            <person name="Nielsen K.L."/>
        </authorList>
    </citation>
    <scope>NUCLEOTIDE SEQUENCE [LARGE SCALE GENOMIC DNA]</scope>
    <source>
        <strain evidence="8 9">IBT 29057</strain>
    </source>
</reference>
<name>A0AAD6GRD3_9EURO</name>
<gene>
    <name evidence="8" type="ORF">N7450_006842</name>
</gene>
<protein>
    <recommendedName>
        <fullName evidence="10">Cep57 centrosome microtubule-binding domain-containing protein</fullName>
    </recommendedName>
</protein>
<dbReference type="InterPro" id="IPR024957">
    <property type="entry name" value="Cep57_MT-bd_dom"/>
</dbReference>
<feature type="compositionally biased region" description="Acidic residues" evidence="5">
    <location>
        <begin position="53"/>
        <end position="67"/>
    </location>
</feature>
<feature type="compositionally biased region" description="Low complexity" evidence="5">
    <location>
        <begin position="242"/>
        <end position="253"/>
    </location>
</feature>
<evidence type="ECO:0008006" key="10">
    <source>
        <dbReference type="Google" id="ProtNLM"/>
    </source>
</evidence>
<evidence type="ECO:0000259" key="6">
    <source>
        <dbReference type="Pfam" id="PF06657"/>
    </source>
</evidence>
<evidence type="ECO:0000256" key="3">
    <source>
        <dbReference type="ARBA" id="ARBA00023212"/>
    </source>
</evidence>
<feature type="compositionally biased region" description="Basic and acidic residues" evidence="5">
    <location>
        <begin position="566"/>
        <end position="577"/>
    </location>
</feature>
<feature type="compositionally biased region" description="Polar residues" evidence="5">
    <location>
        <begin position="139"/>
        <end position="156"/>
    </location>
</feature>
<dbReference type="Pfam" id="PF14197">
    <property type="entry name" value="Cep57_CLD_2"/>
    <property type="match status" value="1"/>
</dbReference>
<dbReference type="GO" id="GO:0005815">
    <property type="term" value="C:microtubule organizing center"/>
    <property type="evidence" value="ECO:0007669"/>
    <property type="project" value="UniProtKB-SubCell"/>
</dbReference>
<evidence type="ECO:0000256" key="5">
    <source>
        <dbReference type="SAM" id="MobiDB-lite"/>
    </source>
</evidence>
<dbReference type="PANTHER" id="PTHR19336">
    <property type="entry name" value="UNCHARACTERIZED DUF1167"/>
    <property type="match status" value="1"/>
</dbReference>
<dbReference type="PANTHER" id="PTHR19336:SF9">
    <property type="entry name" value="SPINDLE POLE BODY PROTEIN PPC89"/>
    <property type="match status" value="1"/>
</dbReference>
<feature type="coiled-coil region" evidence="4">
    <location>
        <begin position="833"/>
        <end position="893"/>
    </location>
</feature>
<feature type="compositionally biased region" description="Basic and acidic residues" evidence="5">
    <location>
        <begin position="157"/>
        <end position="186"/>
    </location>
</feature>
<keyword evidence="3" id="KW-0206">Cytoskeleton</keyword>
<feature type="compositionally biased region" description="Basic and acidic residues" evidence="5">
    <location>
        <begin position="533"/>
        <end position="547"/>
    </location>
</feature>
<feature type="domain" description="PPC89 centrosome localisation" evidence="7">
    <location>
        <begin position="396"/>
        <end position="463"/>
    </location>
</feature>
<evidence type="ECO:0000313" key="9">
    <source>
        <dbReference type="Proteomes" id="UP001216150"/>
    </source>
</evidence>
<feature type="compositionally biased region" description="Polar residues" evidence="5">
    <location>
        <begin position="189"/>
        <end position="205"/>
    </location>
</feature>
<feature type="compositionally biased region" description="Basic and acidic residues" evidence="5">
    <location>
        <begin position="370"/>
        <end position="384"/>
    </location>
</feature>
<feature type="compositionally biased region" description="Polar residues" evidence="5">
    <location>
        <begin position="94"/>
        <end position="104"/>
    </location>
</feature>
<evidence type="ECO:0000256" key="2">
    <source>
        <dbReference type="ARBA" id="ARBA00022490"/>
    </source>
</evidence>
<dbReference type="GO" id="GO:0008017">
    <property type="term" value="F:microtubule binding"/>
    <property type="evidence" value="ECO:0007669"/>
    <property type="project" value="InterPro"/>
</dbReference>
<feature type="compositionally biased region" description="Polar residues" evidence="5">
    <location>
        <begin position="654"/>
        <end position="667"/>
    </location>
</feature>
<feature type="region of interest" description="Disordered" evidence="5">
    <location>
        <begin position="43"/>
        <end position="261"/>
    </location>
</feature>
<accession>A0AAD6GRD3</accession>
<feature type="region of interest" description="Disordered" evidence="5">
    <location>
        <begin position="798"/>
        <end position="831"/>
    </location>
</feature>
<feature type="compositionally biased region" description="Basic and acidic residues" evidence="5">
    <location>
        <begin position="497"/>
        <end position="509"/>
    </location>
</feature>
<evidence type="ECO:0000313" key="8">
    <source>
        <dbReference type="EMBL" id="KAJ5580541.1"/>
    </source>
</evidence>
<feature type="region of interest" description="Disordered" evidence="5">
    <location>
        <begin position="459"/>
        <end position="614"/>
    </location>
</feature>
<comment type="caution">
    <text evidence="8">The sequence shown here is derived from an EMBL/GenBank/DDBJ whole genome shotgun (WGS) entry which is preliminary data.</text>
</comment>
<evidence type="ECO:0000256" key="4">
    <source>
        <dbReference type="SAM" id="Coils"/>
    </source>
</evidence>
<feature type="compositionally biased region" description="Polar residues" evidence="5">
    <location>
        <begin position="226"/>
        <end position="241"/>
    </location>
</feature>
<dbReference type="EMBL" id="JAQJAC010000006">
    <property type="protein sequence ID" value="KAJ5580541.1"/>
    <property type="molecule type" value="Genomic_DNA"/>
</dbReference>
<feature type="compositionally biased region" description="Polar residues" evidence="5">
    <location>
        <begin position="113"/>
        <end position="126"/>
    </location>
</feature>
<feature type="compositionally biased region" description="Basic and acidic residues" evidence="5">
    <location>
        <begin position="210"/>
        <end position="225"/>
    </location>
</feature>
<evidence type="ECO:0000256" key="1">
    <source>
        <dbReference type="ARBA" id="ARBA00004267"/>
    </source>
</evidence>
<dbReference type="Proteomes" id="UP001216150">
    <property type="component" value="Unassembled WGS sequence"/>
</dbReference>
<proteinExistence type="predicted"/>
<dbReference type="InterPro" id="IPR025925">
    <property type="entry name" value="PPC89_CLD"/>
</dbReference>
<evidence type="ECO:0000259" key="7">
    <source>
        <dbReference type="Pfam" id="PF14197"/>
    </source>
</evidence>
<feature type="compositionally biased region" description="Basic and acidic residues" evidence="5">
    <location>
        <begin position="127"/>
        <end position="137"/>
    </location>
</feature>
<sequence>MPRDLSLTMSDFDPEHEALASTREFNMDDEPDFAINTSTIDRAFPDFSQLSPSDEDEHEVQAEDEFSDHDLSMEMGRGTGKPRRVDDSRDSVMSFENSVRSSSPAVRVEYPTPQKQQQPVRSSTRRAVSENLRKDAQLRQATQAQKKAMSPQISKAQQREQRRTLSDMHAKVRDSYDGSFLGDERPVQPQANSRSTRFANPNHSQDIAEAVERASREAYAKEVRKSGSNSNAGTPRKTNLAQTHNNQHPQNNTMGDTMTRNSFLLPDLPNISELVSGVYEDGSPVFPRQSKLRSTRFVSPLHEDATNVSMTREHMPLDSIPIPDDEKALFVNLRLLQDKVAELQMFKSDAEKRLENYRAENAALKASRSRHSDKYEADDGEYKKSSKRLVSENQKLEAANMALQNQLDIADRKSQVQEAAVKRLNQDRESAISQLGVAYLETRELKVENEALRQENMDLKSQLSRISGRKDREQDTVDSEEMSSASEVDDSQVYTERSGDMSRSTRELTARSTRSNSKGRRNDTSRAKVSTQVDKEISRLEKERADDALFSLDVPTPKRPSGSKRVRSEGRAYESKSSKKQPNTSKQRVKRVVVEDASGPVETTEQSRVPSDADDLTLLSVIDENEISRLRRTLEEERMMRKQRRSSAPKDLTGNETANSTRQSILKTSLPRKSSLREPKPSIPRPASATGDLTTRSIATTEGYESLVVPTAERPRRHSDHSVTSVASAAQRKKRAAKEDMTSAFILPDITLSRADLAASNPTRLPESAQRALDDIAQHDGKNCTVCKNVLPNDGHCDHEPVKVPQPIPVSERMPEPSVHNPEPTIRPSQPPATALANVLKALEDELSHLKMQLAGYQSAYNKLDASISKRQRKSLLEKVETLVREVDQKSDQIYALYDVLEDHKSGNHLTEQEMEQTLESIGVDITKSVDLDEESELPWEGIESTAELTGRA</sequence>
<dbReference type="Gene3D" id="1.20.58.90">
    <property type="match status" value="1"/>
</dbReference>
<keyword evidence="9" id="KW-1185">Reference proteome</keyword>
<keyword evidence="2" id="KW-0963">Cytoplasm</keyword>
<feature type="region of interest" description="Disordered" evidence="5">
    <location>
        <begin position="633"/>
        <end position="698"/>
    </location>
</feature>
<dbReference type="InterPro" id="IPR051756">
    <property type="entry name" value="Centrosomal_MT-associated"/>
</dbReference>
<dbReference type="AlphaFoldDB" id="A0AAD6GRD3"/>
<organism evidence="8 9">
    <name type="scientific">Penicillium hetheringtonii</name>
    <dbReference type="NCBI Taxonomy" id="911720"/>
    <lineage>
        <taxon>Eukaryota</taxon>
        <taxon>Fungi</taxon>
        <taxon>Dikarya</taxon>
        <taxon>Ascomycota</taxon>
        <taxon>Pezizomycotina</taxon>
        <taxon>Eurotiomycetes</taxon>
        <taxon>Eurotiomycetidae</taxon>
        <taxon>Eurotiales</taxon>
        <taxon>Aspergillaceae</taxon>
        <taxon>Penicillium</taxon>
    </lineage>
</organism>
<dbReference type="Pfam" id="PF06657">
    <property type="entry name" value="Cep57_MT_bd"/>
    <property type="match status" value="1"/>
</dbReference>
<feature type="domain" description="Cep57 centrosome microtubule-binding" evidence="6">
    <location>
        <begin position="824"/>
        <end position="900"/>
    </location>
</feature>
<comment type="subcellular location">
    <subcellularLocation>
        <location evidence="1">Cytoplasm</location>
        <location evidence="1">Cytoskeleton</location>
        <location evidence="1">Microtubule organizing center</location>
    </subcellularLocation>
</comment>
<feature type="region of interest" description="Disordered" evidence="5">
    <location>
        <begin position="365"/>
        <end position="387"/>
    </location>
</feature>